<dbReference type="EnsemblPlants" id="TuG1812G0500005124.01.T01">
    <property type="protein sequence ID" value="TuG1812G0500005124.01.T01.cds303017"/>
    <property type="gene ID" value="TuG1812G0500005124.01"/>
</dbReference>
<proteinExistence type="predicted"/>
<feature type="compositionally biased region" description="Low complexity" evidence="1">
    <location>
        <begin position="15"/>
        <end position="24"/>
    </location>
</feature>
<sequence length="135" mass="14844">MPPWFQIGRRSPSCESRAAGFSRRSGGGGCGRQGEGGGWRGGQEAGGKEKGDASHTILLPAAVGWSTRRATASSPPLRHRRRCLCLHPCFVLPPSLAPQLPVHSLLLHPHSLVSHRRTNLPRLGRERRPWRILRL</sequence>
<reference evidence="3" key="1">
    <citation type="journal article" date="2013" name="Nature">
        <title>Draft genome of the wheat A-genome progenitor Triticum urartu.</title>
        <authorList>
            <person name="Ling H.Q."/>
            <person name="Zhao S."/>
            <person name="Liu D."/>
            <person name="Wang J."/>
            <person name="Sun H."/>
            <person name="Zhang C."/>
            <person name="Fan H."/>
            <person name="Li D."/>
            <person name="Dong L."/>
            <person name="Tao Y."/>
            <person name="Gao C."/>
            <person name="Wu H."/>
            <person name="Li Y."/>
            <person name="Cui Y."/>
            <person name="Guo X."/>
            <person name="Zheng S."/>
            <person name="Wang B."/>
            <person name="Yu K."/>
            <person name="Liang Q."/>
            <person name="Yang W."/>
            <person name="Lou X."/>
            <person name="Chen J."/>
            <person name="Feng M."/>
            <person name="Jian J."/>
            <person name="Zhang X."/>
            <person name="Luo G."/>
            <person name="Jiang Y."/>
            <person name="Liu J."/>
            <person name="Wang Z."/>
            <person name="Sha Y."/>
            <person name="Zhang B."/>
            <person name="Wu H."/>
            <person name="Tang D."/>
            <person name="Shen Q."/>
            <person name="Xue P."/>
            <person name="Zou S."/>
            <person name="Wang X."/>
            <person name="Liu X."/>
            <person name="Wang F."/>
            <person name="Yang Y."/>
            <person name="An X."/>
            <person name="Dong Z."/>
            <person name="Zhang K."/>
            <person name="Zhang X."/>
            <person name="Luo M.C."/>
            <person name="Dvorak J."/>
            <person name="Tong Y."/>
            <person name="Wang J."/>
            <person name="Yang H."/>
            <person name="Li Z."/>
            <person name="Wang D."/>
            <person name="Zhang A."/>
            <person name="Wang J."/>
        </authorList>
    </citation>
    <scope>NUCLEOTIDE SEQUENCE</scope>
    <source>
        <strain evidence="3">cv. G1812</strain>
    </source>
</reference>
<feature type="compositionally biased region" description="Gly residues" evidence="1">
    <location>
        <begin position="25"/>
        <end position="45"/>
    </location>
</feature>
<keyword evidence="3" id="KW-1185">Reference proteome</keyword>
<reference evidence="2" key="3">
    <citation type="submission" date="2022-06" db="UniProtKB">
        <authorList>
            <consortium name="EnsemblPlants"/>
        </authorList>
    </citation>
    <scope>IDENTIFICATION</scope>
</reference>
<protein>
    <submittedName>
        <fullName evidence="2">Uncharacterized protein</fullName>
    </submittedName>
</protein>
<reference evidence="2" key="2">
    <citation type="submission" date="2018-03" db="EMBL/GenBank/DDBJ databases">
        <title>The Triticum urartu genome reveals the dynamic nature of wheat genome evolution.</title>
        <authorList>
            <person name="Ling H."/>
            <person name="Ma B."/>
            <person name="Shi X."/>
            <person name="Liu H."/>
            <person name="Dong L."/>
            <person name="Sun H."/>
            <person name="Cao Y."/>
            <person name="Gao Q."/>
            <person name="Zheng S."/>
            <person name="Li Y."/>
            <person name="Yu Y."/>
            <person name="Du H."/>
            <person name="Qi M."/>
            <person name="Li Y."/>
            <person name="Yu H."/>
            <person name="Cui Y."/>
            <person name="Wang N."/>
            <person name="Chen C."/>
            <person name="Wu H."/>
            <person name="Zhao Y."/>
            <person name="Zhang J."/>
            <person name="Li Y."/>
            <person name="Zhou W."/>
            <person name="Zhang B."/>
            <person name="Hu W."/>
            <person name="Eijk M."/>
            <person name="Tang J."/>
            <person name="Witsenboer H."/>
            <person name="Zhao S."/>
            <person name="Li Z."/>
            <person name="Zhang A."/>
            <person name="Wang D."/>
            <person name="Liang C."/>
        </authorList>
    </citation>
    <scope>NUCLEOTIDE SEQUENCE [LARGE SCALE GENOMIC DNA]</scope>
    <source>
        <strain evidence="2">cv. G1812</strain>
    </source>
</reference>
<feature type="region of interest" description="Disordered" evidence="1">
    <location>
        <begin position="1"/>
        <end position="53"/>
    </location>
</feature>
<dbReference type="Gramene" id="TuG1812G0500005124.01.T01">
    <property type="protein sequence ID" value="TuG1812G0500005124.01.T01.cds303017"/>
    <property type="gene ID" value="TuG1812G0500005124.01"/>
</dbReference>
<name>A0A8R7QHS4_TRIUA</name>
<accession>A0A8R7QHS4</accession>
<dbReference type="Proteomes" id="UP000015106">
    <property type="component" value="Chromosome 5"/>
</dbReference>
<evidence type="ECO:0000313" key="2">
    <source>
        <dbReference type="EnsemblPlants" id="TuG1812G0500005124.01.T01.cds303017"/>
    </source>
</evidence>
<dbReference type="AlphaFoldDB" id="A0A8R7QHS4"/>
<organism evidence="2 3">
    <name type="scientific">Triticum urartu</name>
    <name type="common">Red wild einkorn</name>
    <name type="synonym">Crithodium urartu</name>
    <dbReference type="NCBI Taxonomy" id="4572"/>
    <lineage>
        <taxon>Eukaryota</taxon>
        <taxon>Viridiplantae</taxon>
        <taxon>Streptophyta</taxon>
        <taxon>Embryophyta</taxon>
        <taxon>Tracheophyta</taxon>
        <taxon>Spermatophyta</taxon>
        <taxon>Magnoliopsida</taxon>
        <taxon>Liliopsida</taxon>
        <taxon>Poales</taxon>
        <taxon>Poaceae</taxon>
        <taxon>BOP clade</taxon>
        <taxon>Pooideae</taxon>
        <taxon>Triticodae</taxon>
        <taxon>Triticeae</taxon>
        <taxon>Triticinae</taxon>
        <taxon>Triticum</taxon>
    </lineage>
</organism>
<evidence type="ECO:0000256" key="1">
    <source>
        <dbReference type="SAM" id="MobiDB-lite"/>
    </source>
</evidence>
<evidence type="ECO:0000313" key="3">
    <source>
        <dbReference type="Proteomes" id="UP000015106"/>
    </source>
</evidence>